<dbReference type="PROSITE" id="PS00678">
    <property type="entry name" value="WD_REPEATS_1"/>
    <property type="match status" value="2"/>
</dbReference>
<feature type="region of interest" description="Disordered" evidence="4">
    <location>
        <begin position="1"/>
        <end position="65"/>
    </location>
</feature>
<dbReference type="InterPro" id="IPR001680">
    <property type="entry name" value="WD40_rpt"/>
</dbReference>
<sequence length="388" mass="40256">MAGATGEEAFITAEEGGELEGGQVVADLEGEAPDEENMSDGEEEEDEEEGDGLDAADEDDSIHTFTGHTSGVYSVAWSPRQADLVATGGADDRAYIWRVGQEAFEQTGGAVLELGGHTDTVASMAFSADGASLATGGLDGRVKVWEVASGRCTQTLEGPGDAVEWVRWHPKGGVVLVGAADFTAWMWLAQTGACMQVFSGHSGSVVCGSFTPDGKWVVTGGGEGDASLKVWSPKTGECALTVQGHPYHTAGLTCLDIHPDSTAAISGSEDGVPKVVNLSNGRVVASLAGHEEESSIEAVAFSHHLPHVAMSAGMDGRLMVWDLAAAVPGQRATCQHPDGVTRLAQHPPQPLVFTGCLDGADLAASPDGNWWIAGGEDDTARVFSLLQD</sequence>
<name>E1Z8G2_CHLVA</name>
<organism evidence="6">
    <name type="scientific">Chlorella variabilis</name>
    <name type="common">Green alga</name>
    <dbReference type="NCBI Taxonomy" id="554065"/>
    <lineage>
        <taxon>Eukaryota</taxon>
        <taxon>Viridiplantae</taxon>
        <taxon>Chlorophyta</taxon>
        <taxon>core chlorophytes</taxon>
        <taxon>Trebouxiophyceae</taxon>
        <taxon>Chlorellales</taxon>
        <taxon>Chlorellaceae</taxon>
        <taxon>Chlorella clade</taxon>
        <taxon>Chlorella</taxon>
    </lineage>
</organism>
<dbReference type="Proteomes" id="UP000008141">
    <property type="component" value="Unassembled WGS sequence"/>
</dbReference>
<dbReference type="FunCoup" id="E1Z8G2">
    <property type="interactions" value="1562"/>
</dbReference>
<dbReference type="GeneID" id="17357502"/>
<dbReference type="Pfam" id="PF00400">
    <property type="entry name" value="WD40"/>
    <property type="match status" value="7"/>
</dbReference>
<dbReference type="InterPro" id="IPR036322">
    <property type="entry name" value="WD40_repeat_dom_sf"/>
</dbReference>
<dbReference type="KEGG" id="cvr:CHLNCDRAFT_142394"/>
<evidence type="ECO:0000313" key="5">
    <source>
        <dbReference type="EMBL" id="EFN58343.1"/>
    </source>
</evidence>
<feature type="compositionally biased region" description="Acidic residues" evidence="4">
    <location>
        <begin position="28"/>
        <end position="60"/>
    </location>
</feature>
<protein>
    <submittedName>
        <fullName evidence="5">Uncharacterized protein</fullName>
    </submittedName>
</protein>
<evidence type="ECO:0000256" key="4">
    <source>
        <dbReference type="SAM" id="MobiDB-lite"/>
    </source>
</evidence>
<evidence type="ECO:0000256" key="2">
    <source>
        <dbReference type="ARBA" id="ARBA00022737"/>
    </source>
</evidence>
<feature type="repeat" description="WD" evidence="3">
    <location>
        <begin position="65"/>
        <end position="107"/>
    </location>
</feature>
<dbReference type="PROSITE" id="PS50082">
    <property type="entry name" value="WD_REPEATS_2"/>
    <property type="match status" value="3"/>
</dbReference>
<dbReference type="STRING" id="554065.E1Z8G2"/>
<feature type="repeat" description="WD" evidence="3">
    <location>
        <begin position="198"/>
        <end position="241"/>
    </location>
</feature>
<keyword evidence="1 3" id="KW-0853">WD repeat</keyword>
<dbReference type="PANTHER" id="PTHR19857:SF8">
    <property type="entry name" value="ANGIO-ASSOCIATED MIGRATORY CELL PROTEIN"/>
    <property type="match status" value="1"/>
</dbReference>
<reference evidence="5 6" key="1">
    <citation type="journal article" date="2010" name="Plant Cell">
        <title>The Chlorella variabilis NC64A genome reveals adaptation to photosymbiosis, coevolution with viruses, and cryptic sex.</title>
        <authorList>
            <person name="Blanc G."/>
            <person name="Duncan G."/>
            <person name="Agarkova I."/>
            <person name="Borodovsky M."/>
            <person name="Gurnon J."/>
            <person name="Kuo A."/>
            <person name="Lindquist E."/>
            <person name="Lucas S."/>
            <person name="Pangilinan J."/>
            <person name="Polle J."/>
            <person name="Salamov A."/>
            <person name="Terry A."/>
            <person name="Yamada T."/>
            <person name="Dunigan D.D."/>
            <person name="Grigoriev I.V."/>
            <person name="Claverie J.M."/>
            <person name="Van Etten J.L."/>
        </authorList>
    </citation>
    <scope>NUCLEOTIDE SEQUENCE [LARGE SCALE GENOMIC DNA]</scope>
    <source>
        <strain evidence="5 6">NC64A</strain>
    </source>
</reference>
<evidence type="ECO:0000256" key="1">
    <source>
        <dbReference type="ARBA" id="ARBA00022574"/>
    </source>
</evidence>
<proteinExistence type="predicted"/>
<keyword evidence="2" id="KW-0677">Repeat</keyword>
<dbReference type="RefSeq" id="XP_005850445.1">
    <property type="nucleotide sequence ID" value="XM_005850383.1"/>
</dbReference>
<dbReference type="CDD" id="cd00200">
    <property type="entry name" value="WD40"/>
    <property type="match status" value="1"/>
</dbReference>
<dbReference type="InterPro" id="IPR019775">
    <property type="entry name" value="WD40_repeat_CS"/>
</dbReference>
<accession>E1Z8G2</accession>
<dbReference type="eggNOG" id="KOG0296">
    <property type="taxonomic scope" value="Eukaryota"/>
</dbReference>
<dbReference type="PROSITE" id="PS50294">
    <property type="entry name" value="WD_REPEATS_REGION"/>
    <property type="match status" value="2"/>
</dbReference>
<dbReference type="InParanoid" id="E1Z8G2"/>
<dbReference type="OMA" id="GPDEVMW"/>
<dbReference type="InterPro" id="IPR015943">
    <property type="entry name" value="WD40/YVTN_repeat-like_dom_sf"/>
</dbReference>
<gene>
    <name evidence="5" type="ORF">CHLNCDRAFT_142394</name>
</gene>
<dbReference type="EMBL" id="GL433838">
    <property type="protein sequence ID" value="EFN58343.1"/>
    <property type="molecule type" value="Genomic_DNA"/>
</dbReference>
<evidence type="ECO:0000313" key="6">
    <source>
        <dbReference type="Proteomes" id="UP000008141"/>
    </source>
</evidence>
<feature type="repeat" description="WD" evidence="3">
    <location>
        <begin position="114"/>
        <end position="155"/>
    </location>
</feature>
<dbReference type="Gene3D" id="2.130.10.10">
    <property type="entry name" value="YVTN repeat-like/Quinoprotein amine dehydrogenase"/>
    <property type="match status" value="1"/>
</dbReference>
<dbReference type="SUPFAM" id="SSF50978">
    <property type="entry name" value="WD40 repeat-like"/>
    <property type="match status" value="1"/>
</dbReference>
<dbReference type="OrthoDB" id="10261640at2759"/>
<dbReference type="PANTHER" id="PTHR19857">
    <property type="entry name" value="MITOCHONDRIAL DIVISION PROTEIN 1-RELATED"/>
    <property type="match status" value="1"/>
</dbReference>
<evidence type="ECO:0000256" key="3">
    <source>
        <dbReference type="PROSITE-ProRule" id="PRU00221"/>
    </source>
</evidence>
<dbReference type="SMART" id="SM00320">
    <property type="entry name" value="WD40"/>
    <property type="match status" value="7"/>
</dbReference>
<dbReference type="AlphaFoldDB" id="E1Z8G2"/>
<dbReference type="InterPro" id="IPR051179">
    <property type="entry name" value="WD_repeat_multifunction"/>
</dbReference>
<keyword evidence="6" id="KW-1185">Reference proteome</keyword>